<dbReference type="AlphaFoldDB" id="A0AA85KE94"/>
<proteinExistence type="predicted"/>
<dbReference type="Proteomes" id="UP000050795">
    <property type="component" value="Unassembled WGS sequence"/>
</dbReference>
<reference evidence="2" key="2">
    <citation type="submission" date="2023-11" db="UniProtKB">
        <authorList>
            <consortium name="WormBaseParasite"/>
        </authorList>
    </citation>
    <scope>IDENTIFICATION</scope>
</reference>
<dbReference type="WBParaSite" id="TREG1_82680.1">
    <property type="protein sequence ID" value="TREG1_82680.1"/>
    <property type="gene ID" value="TREG1_82680"/>
</dbReference>
<evidence type="ECO:0000313" key="1">
    <source>
        <dbReference type="Proteomes" id="UP000050795"/>
    </source>
</evidence>
<reference evidence="1" key="1">
    <citation type="submission" date="2022-06" db="EMBL/GenBank/DDBJ databases">
        <authorList>
            <person name="Berger JAMES D."/>
            <person name="Berger JAMES D."/>
        </authorList>
    </citation>
    <scope>NUCLEOTIDE SEQUENCE [LARGE SCALE GENOMIC DNA]</scope>
</reference>
<sequence>MNSFMISSLMNSQTSCTNSTCNTNVLVNLNSTHSMFTDQQYDSISMNHNHSSNYYNDTPVSNLCQSINSSDYLKQIECISYYKSYLHLFLTKLNQQYSMPNRLIIDHLPCHVNTNSQESKSIHINTREEYLNK</sequence>
<keyword evidence="1" id="KW-1185">Reference proteome</keyword>
<accession>A0AA85KE94</accession>
<evidence type="ECO:0000313" key="2">
    <source>
        <dbReference type="WBParaSite" id="TREG1_82680.1"/>
    </source>
</evidence>
<name>A0AA85KE94_TRIRE</name>
<organism evidence="1 2">
    <name type="scientific">Trichobilharzia regenti</name>
    <name type="common">Nasal bird schistosome</name>
    <dbReference type="NCBI Taxonomy" id="157069"/>
    <lineage>
        <taxon>Eukaryota</taxon>
        <taxon>Metazoa</taxon>
        <taxon>Spiralia</taxon>
        <taxon>Lophotrochozoa</taxon>
        <taxon>Platyhelminthes</taxon>
        <taxon>Trematoda</taxon>
        <taxon>Digenea</taxon>
        <taxon>Strigeidida</taxon>
        <taxon>Schistosomatoidea</taxon>
        <taxon>Schistosomatidae</taxon>
        <taxon>Trichobilharzia</taxon>
    </lineage>
</organism>
<protein>
    <submittedName>
        <fullName evidence="2">Uncharacterized protein</fullName>
    </submittedName>
</protein>